<feature type="transmembrane region" description="Helical" evidence="1">
    <location>
        <begin position="12"/>
        <end position="29"/>
    </location>
</feature>
<dbReference type="EMBL" id="JACHWQ010000004">
    <property type="protein sequence ID" value="MBB2976001.1"/>
    <property type="molecule type" value="Genomic_DNA"/>
</dbReference>
<protein>
    <submittedName>
        <fullName evidence="2">Uncharacterized protein</fullName>
    </submittedName>
</protein>
<evidence type="ECO:0000313" key="2">
    <source>
        <dbReference type="EMBL" id="MBB2976001.1"/>
    </source>
</evidence>
<reference evidence="2 3" key="1">
    <citation type="submission" date="2020-08" db="EMBL/GenBank/DDBJ databases">
        <title>Sequencing the genomes of 1000 actinobacteria strains.</title>
        <authorList>
            <person name="Klenk H.-P."/>
        </authorList>
    </citation>
    <scope>NUCLEOTIDE SEQUENCE [LARGE SCALE GENOMIC DNA]</scope>
    <source>
        <strain evidence="2 3">DSM 27099</strain>
    </source>
</reference>
<keyword evidence="1" id="KW-0812">Transmembrane</keyword>
<feature type="transmembrane region" description="Helical" evidence="1">
    <location>
        <begin position="66"/>
        <end position="86"/>
    </location>
</feature>
<name>A0A7W4YNS3_9MICO</name>
<feature type="transmembrane region" description="Helical" evidence="1">
    <location>
        <begin position="121"/>
        <end position="150"/>
    </location>
</feature>
<dbReference type="AlphaFoldDB" id="A0A7W4YNS3"/>
<dbReference type="Proteomes" id="UP000529310">
    <property type="component" value="Unassembled WGS sequence"/>
</dbReference>
<gene>
    <name evidence="2" type="ORF">FHX49_001571</name>
</gene>
<feature type="transmembrane region" description="Helical" evidence="1">
    <location>
        <begin position="35"/>
        <end position="54"/>
    </location>
</feature>
<sequence length="203" mass="20666">MTVRQLRALRGALAAIISVILASVSHTVGGGEPPSAALVCATILLAWPVATFAVGRTRGVFGTSAAVLSAQALLHIAFAMTAGVTLDSTLVPPGMHQHHEMVELLAPATEMSMGWPDTPMLTAHVVAAIAAFAALRHGESVVALVLVALWQVAARAGAVPSFPAHAAPSAPVGAVEFTLARILADAPFTPRGPPSLLGDSRIA</sequence>
<dbReference type="RefSeq" id="WP_165138888.1">
    <property type="nucleotide sequence ID" value="NZ_CP049255.1"/>
</dbReference>
<organism evidence="2 3">
    <name type="scientific">Microbacterium endophyticum</name>
    <dbReference type="NCBI Taxonomy" id="1526412"/>
    <lineage>
        <taxon>Bacteria</taxon>
        <taxon>Bacillati</taxon>
        <taxon>Actinomycetota</taxon>
        <taxon>Actinomycetes</taxon>
        <taxon>Micrococcales</taxon>
        <taxon>Microbacteriaceae</taxon>
        <taxon>Microbacterium</taxon>
    </lineage>
</organism>
<accession>A0A7W4YNS3</accession>
<keyword evidence="3" id="KW-1185">Reference proteome</keyword>
<evidence type="ECO:0000256" key="1">
    <source>
        <dbReference type="SAM" id="Phobius"/>
    </source>
</evidence>
<comment type="caution">
    <text evidence="2">The sequence shown here is derived from an EMBL/GenBank/DDBJ whole genome shotgun (WGS) entry which is preliminary data.</text>
</comment>
<proteinExistence type="predicted"/>
<evidence type="ECO:0000313" key="3">
    <source>
        <dbReference type="Proteomes" id="UP000529310"/>
    </source>
</evidence>
<keyword evidence="1" id="KW-1133">Transmembrane helix</keyword>
<keyword evidence="1" id="KW-0472">Membrane</keyword>